<accession>A0ABT1FZZ8</accession>
<dbReference type="InterPro" id="IPR007527">
    <property type="entry name" value="Znf_SWIM"/>
</dbReference>
<reference evidence="3" key="1">
    <citation type="submission" date="2022-05" db="EMBL/GenBank/DDBJ databases">
        <title>Corynebacterium sp. TA-R-1 sp. nov., isolated from human feces.</title>
        <authorList>
            <person name="Shamsuzzaman M."/>
            <person name="Dahal R.H."/>
        </authorList>
    </citation>
    <scope>NUCLEOTIDE SEQUENCE</scope>
    <source>
        <strain evidence="3">TA-R-1</strain>
    </source>
</reference>
<dbReference type="PANTHER" id="PTHR38133:SF1">
    <property type="entry name" value="SLR1429 PROTEIN"/>
    <property type="match status" value="1"/>
</dbReference>
<organism evidence="3 4">
    <name type="scientific">Corynebacterium stercoris</name>
    <dbReference type="NCBI Taxonomy" id="2943490"/>
    <lineage>
        <taxon>Bacteria</taxon>
        <taxon>Bacillati</taxon>
        <taxon>Actinomycetota</taxon>
        <taxon>Actinomycetes</taxon>
        <taxon>Mycobacteriales</taxon>
        <taxon>Corynebacteriaceae</taxon>
        <taxon>Corynebacterium</taxon>
    </lineage>
</organism>
<gene>
    <name evidence="3" type="ORF">M5J20_04020</name>
</gene>
<keyword evidence="4" id="KW-1185">Reference proteome</keyword>
<protein>
    <recommendedName>
        <fullName evidence="2">SWIM-type domain-containing protein</fullName>
    </recommendedName>
</protein>
<evidence type="ECO:0000313" key="3">
    <source>
        <dbReference type="EMBL" id="MCP1387354.1"/>
    </source>
</evidence>
<keyword evidence="1" id="KW-0479">Metal-binding</keyword>
<evidence type="ECO:0000313" key="4">
    <source>
        <dbReference type="Proteomes" id="UP001204000"/>
    </source>
</evidence>
<keyword evidence="1" id="KW-0862">Zinc</keyword>
<dbReference type="Proteomes" id="UP001204000">
    <property type="component" value="Unassembled WGS sequence"/>
</dbReference>
<evidence type="ECO:0000256" key="1">
    <source>
        <dbReference type="PROSITE-ProRule" id="PRU00325"/>
    </source>
</evidence>
<dbReference type="PROSITE" id="PS50966">
    <property type="entry name" value="ZF_SWIM"/>
    <property type="match status" value="1"/>
</dbReference>
<comment type="caution">
    <text evidence="3">The sequence shown here is derived from an EMBL/GenBank/DDBJ whole genome shotgun (WGS) entry which is preliminary data.</text>
</comment>
<dbReference type="EMBL" id="JAMFTQ010000003">
    <property type="protein sequence ID" value="MCP1387354.1"/>
    <property type="molecule type" value="Genomic_DNA"/>
</dbReference>
<feature type="domain" description="SWIM-type" evidence="2">
    <location>
        <begin position="136"/>
        <end position="171"/>
    </location>
</feature>
<proteinExistence type="predicted"/>
<dbReference type="PANTHER" id="PTHR38133">
    <property type="entry name" value="SLR1429 PROTEIN"/>
    <property type="match status" value="1"/>
</dbReference>
<sequence length="273" mass="29191">MAKGVRGSDDNVIYANFGAKRRVYTAEETGAPQLEQAAASMSPAAMRLLNAALRQTDAGRAKRGHQYAANGHVLDVRYRTGRVDAKVAGSQNEPFDVTILLPPRGNRELQQAVNDLAAAPGAQGRAERGDFPDAFLDVMLAKKGTEVHFICDCPDSAAVCKHGVALAEVAAGGIDTQPLLVFALRGMSANIVEELLRRGAHNLAQSNAEAGSPYFWAGRELPALPNPKVAPMIDDSDLQLLRAAMGSVSFTNIDQMFAVSDIEKLYDMLVDGE</sequence>
<evidence type="ECO:0000259" key="2">
    <source>
        <dbReference type="PROSITE" id="PS50966"/>
    </source>
</evidence>
<keyword evidence="1" id="KW-0863">Zinc-finger</keyword>
<name>A0ABT1FZZ8_9CORY</name>
<dbReference type="RefSeq" id="WP_253576572.1">
    <property type="nucleotide sequence ID" value="NZ_JAMFTQ010000003.1"/>
</dbReference>